<dbReference type="InterPro" id="IPR053710">
    <property type="entry name" value="Arylamine_NAT_domain_sf"/>
</dbReference>
<dbReference type="GO" id="GO:0016407">
    <property type="term" value="F:acetyltransferase activity"/>
    <property type="evidence" value="ECO:0007669"/>
    <property type="project" value="InterPro"/>
</dbReference>
<gene>
    <name evidence="2" type="ORF">CDD82_3610</name>
</gene>
<dbReference type="Proteomes" id="UP000224854">
    <property type="component" value="Unassembled WGS sequence"/>
</dbReference>
<proteinExistence type="inferred from homology"/>
<name>A0A2C5ZM40_9HYPO</name>
<organism evidence="2 3">
    <name type="scientific">Ophiocordyceps australis</name>
    <dbReference type="NCBI Taxonomy" id="1399860"/>
    <lineage>
        <taxon>Eukaryota</taxon>
        <taxon>Fungi</taxon>
        <taxon>Dikarya</taxon>
        <taxon>Ascomycota</taxon>
        <taxon>Pezizomycotina</taxon>
        <taxon>Sordariomycetes</taxon>
        <taxon>Hypocreomycetidae</taxon>
        <taxon>Hypocreales</taxon>
        <taxon>Ophiocordycipitaceae</taxon>
        <taxon>Ophiocordyceps</taxon>
    </lineage>
</organism>
<dbReference type="EMBL" id="NJEU01000028">
    <property type="protein sequence ID" value="PHH83075.1"/>
    <property type="molecule type" value="Genomic_DNA"/>
</dbReference>
<comment type="similarity">
    <text evidence="1">Belongs to the arylamine N-acetyltransferase family.</text>
</comment>
<evidence type="ECO:0000313" key="3">
    <source>
        <dbReference type="Proteomes" id="UP000224854"/>
    </source>
</evidence>
<dbReference type="PANTHER" id="PTHR11786:SF0">
    <property type="entry name" value="ARYLAMINE N-ACETYLTRANSFERASE 4-RELATED"/>
    <property type="match status" value="1"/>
</dbReference>
<reference evidence="2 3" key="1">
    <citation type="submission" date="2017-06" db="EMBL/GenBank/DDBJ databases">
        <title>Ant-infecting Ophiocordyceps genomes reveal a high diversity of potential behavioral manipulation genes and a possible major role for enterotoxins.</title>
        <authorList>
            <person name="De Bekker C."/>
            <person name="Evans H.C."/>
            <person name="Brachmann A."/>
            <person name="Hughes D.P."/>
        </authorList>
    </citation>
    <scope>NUCLEOTIDE SEQUENCE [LARGE SCALE GENOMIC DNA]</scope>
    <source>
        <strain evidence="2 3">1348a</strain>
    </source>
</reference>
<dbReference type="Gene3D" id="3.30.2140.20">
    <property type="match status" value="1"/>
</dbReference>
<protein>
    <submittedName>
        <fullName evidence="2">Uncharacterized protein</fullName>
    </submittedName>
</protein>
<accession>A0A2C5ZM40</accession>
<dbReference type="Pfam" id="PF00797">
    <property type="entry name" value="Acetyltransf_2"/>
    <property type="match status" value="1"/>
</dbReference>
<sequence length="321" mass="36752">MSVFTPQQVDEYLAYIKFPREQHASDGLERLKQLMKRHTCRFPFETLSLHYSPHRTVSLDPEALHHKMLVEKRGGFCLEQNELFGSVLRGLGYKAYPVAGRSNIRNTWTPLIHMHNIAVIDGKRYYVDVGMGALGPFEPVLLSPSGGQQGREYVQIWPRRIRIDYRPIQSPSYNSGLPVWILMSSENDAPETPWTEVMAFSDVELMPGDLEMMNYFVSTHPCSYFAQTVLAMRGIMGQSGEVEGIMVLHKDMVRRSMQSTQPETLAKLGTEEQRVRALEKYFDIRLSPVQQRSIRGFAAELKDKLVTGLSVLDDDRKLERL</sequence>
<dbReference type="AlphaFoldDB" id="A0A2C5ZM40"/>
<evidence type="ECO:0000256" key="1">
    <source>
        <dbReference type="ARBA" id="ARBA00006547"/>
    </source>
</evidence>
<dbReference type="InterPro" id="IPR038765">
    <property type="entry name" value="Papain-like_cys_pep_sf"/>
</dbReference>
<evidence type="ECO:0000313" key="2">
    <source>
        <dbReference type="EMBL" id="PHH83075.1"/>
    </source>
</evidence>
<comment type="caution">
    <text evidence="2">The sequence shown here is derived from an EMBL/GenBank/DDBJ whole genome shotgun (WGS) entry which is preliminary data.</text>
</comment>
<dbReference type="SUPFAM" id="SSF54001">
    <property type="entry name" value="Cysteine proteinases"/>
    <property type="match status" value="1"/>
</dbReference>
<dbReference type="OrthoDB" id="10260017at2759"/>
<dbReference type="InterPro" id="IPR001447">
    <property type="entry name" value="Arylamine_N-AcTrfase"/>
</dbReference>
<keyword evidence="3" id="KW-1185">Reference proteome</keyword>
<dbReference type="PANTHER" id="PTHR11786">
    <property type="entry name" value="N-HYDROXYARYLAMINE O-ACETYLTRANSFERASE"/>
    <property type="match status" value="1"/>
</dbReference>